<sequence>GWAKSSGIPVGPGRGSGAGSVVSWALEITDLDPLRFGLLFERFLNPERVSMPDFDIDFCQDRRDEVIQHVQAQYGALQVAQIITFGKLQARAVLRDVGRVLGMPYGQVDRLCKLVPNNPASPVSLQQAIDGEPRLMEAREQETGVSQLIDIGLRLEGLYRHASTHAAGVVIGDRPLDELVPLYRDPRSSMPVTQFNMKDVEKVGLVKFDFLGLKTLTVIDRALGLIKLRGPTIELSSIPLDD</sequence>
<evidence type="ECO:0000259" key="1">
    <source>
        <dbReference type="Pfam" id="PF07733"/>
    </source>
</evidence>
<dbReference type="PANTHER" id="PTHR32294:SF0">
    <property type="entry name" value="DNA POLYMERASE III SUBUNIT ALPHA"/>
    <property type="match status" value="1"/>
</dbReference>
<gene>
    <name evidence="2" type="ORF">METZ01_LOCUS480554</name>
</gene>
<evidence type="ECO:0000313" key="2">
    <source>
        <dbReference type="EMBL" id="SVE27700.1"/>
    </source>
</evidence>
<name>A0A383C6P1_9ZZZZ</name>
<dbReference type="GO" id="GO:0008408">
    <property type="term" value="F:3'-5' exonuclease activity"/>
    <property type="evidence" value="ECO:0007669"/>
    <property type="project" value="InterPro"/>
</dbReference>
<dbReference type="Gene3D" id="1.10.10.1600">
    <property type="entry name" value="Bacterial DNA polymerase III alpha subunit, thumb domain"/>
    <property type="match status" value="1"/>
</dbReference>
<feature type="non-terminal residue" evidence="2">
    <location>
        <position position="1"/>
    </location>
</feature>
<feature type="non-terminal residue" evidence="2">
    <location>
        <position position="242"/>
    </location>
</feature>
<dbReference type="AlphaFoldDB" id="A0A383C6P1"/>
<protein>
    <recommendedName>
        <fullName evidence="1">Bacterial DNA polymerase III alpha subunit NTPase domain-containing protein</fullName>
    </recommendedName>
</protein>
<feature type="domain" description="Bacterial DNA polymerase III alpha subunit NTPase" evidence="1">
    <location>
        <begin position="2"/>
        <end position="212"/>
    </location>
</feature>
<dbReference type="GO" id="GO:0006260">
    <property type="term" value="P:DNA replication"/>
    <property type="evidence" value="ECO:0007669"/>
    <property type="project" value="InterPro"/>
</dbReference>
<accession>A0A383C6P1</accession>
<dbReference type="InterPro" id="IPR011708">
    <property type="entry name" value="DNA_pol3_alpha_NTPase_dom"/>
</dbReference>
<dbReference type="EMBL" id="UINC01206188">
    <property type="protein sequence ID" value="SVE27700.1"/>
    <property type="molecule type" value="Genomic_DNA"/>
</dbReference>
<proteinExistence type="predicted"/>
<dbReference type="InterPro" id="IPR041931">
    <property type="entry name" value="DNA_pol3_alpha_thumb_dom"/>
</dbReference>
<dbReference type="PANTHER" id="PTHR32294">
    <property type="entry name" value="DNA POLYMERASE III SUBUNIT ALPHA"/>
    <property type="match status" value="1"/>
</dbReference>
<reference evidence="2" key="1">
    <citation type="submission" date="2018-05" db="EMBL/GenBank/DDBJ databases">
        <authorList>
            <person name="Lanie J.A."/>
            <person name="Ng W.-L."/>
            <person name="Kazmierczak K.M."/>
            <person name="Andrzejewski T.M."/>
            <person name="Davidsen T.M."/>
            <person name="Wayne K.J."/>
            <person name="Tettelin H."/>
            <person name="Glass J.I."/>
            <person name="Rusch D."/>
            <person name="Podicherti R."/>
            <person name="Tsui H.-C.T."/>
            <person name="Winkler M.E."/>
        </authorList>
    </citation>
    <scope>NUCLEOTIDE SEQUENCE</scope>
</reference>
<organism evidence="2">
    <name type="scientific">marine metagenome</name>
    <dbReference type="NCBI Taxonomy" id="408172"/>
    <lineage>
        <taxon>unclassified sequences</taxon>
        <taxon>metagenomes</taxon>
        <taxon>ecological metagenomes</taxon>
    </lineage>
</organism>
<dbReference type="Pfam" id="PF07733">
    <property type="entry name" value="DNA_pol3_alpha"/>
    <property type="match status" value="1"/>
</dbReference>
<dbReference type="InterPro" id="IPR004805">
    <property type="entry name" value="DnaE2/DnaE/PolC"/>
</dbReference>